<feature type="compositionally biased region" description="Polar residues" evidence="1">
    <location>
        <begin position="21"/>
        <end position="30"/>
    </location>
</feature>
<proteinExistence type="predicted"/>
<keyword evidence="3" id="KW-1185">Reference proteome</keyword>
<accession>A0A2Z7DBQ3</accession>
<evidence type="ECO:0000313" key="3">
    <source>
        <dbReference type="Proteomes" id="UP000250235"/>
    </source>
</evidence>
<feature type="compositionally biased region" description="Pro residues" evidence="1">
    <location>
        <begin position="1"/>
        <end position="15"/>
    </location>
</feature>
<dbReference type="EMBL" id="KQ987364">
    <property type="protein sequence ID" value="KZV57279.1"/>
    <property type="molecule type" value="Genomic_DNA"/>
</dbReference>
<evidence type="ECO:0000313" key="2">
    <source>
        <dbReference type="EMBL" id="KZV57279.1"/>
    </source>
</evidence>
<dbReference type="AlphaFoldDB" id="A0A2Z7DBQ3"/>
<evidence type="ECO:0000256" key="1">
    <source>
        <dbReference type="SAM" id="MobiDB-lite"/>
    </source>
</evidence>
<feature type="region of interest" description="Disordered" evidence="1">
    <location>
        <begin position="1"/>
        <end position="82"/>
    </location>
</feature>
<dbReference type="Proteomes" id="UP000250235">
    <property type="component" value="Unassembled WGS sequence"/>
</dbReference>
<name>A0A2Z7DBQ3_9LAMI</name>
<feature type="compositionally biased region" description="Polar residues" evidence="1">
    <location>
        <begin position="43"/>
        <end position="58"/>
    </location>
</feature>
<organism evidence="2 3">
    <name type="scientific">Dorcoceras hygrometricum</name>
    <dbReference type="NCBI Taxonomy" id="472368"/>
    <lineage>
        <taxon>Eukaryota</taxon>
        <taxon>Viridiplantae</taxon>
        <taxon>Streptophyta</taxon>
        <taxon>Embryophyta</taxon>
        <taxon>Tracheophyta</taxon>
        <taxon>Spermatophyta</taxon>
        <taxon>Magnoliopsida</taxon>
        <taxon>eudicotyledons</taxon>
        <taxon>Gunneridae</taxon>
        <taxon>Pentapetalae</taxon>
        <taxon>asterids</taxon>
        <taxon>lamiids</taxon>
        <taxon>Lamiales</taxon>
        <taxon>Gesneriaceae</taxon>
        <taxon>Didymocarpoideae</taxon>
        <taxon>Trichosporeae</taxon>
        <taxon>Loxocarpinae</taxon>
        <taxon>Dorcoceras</taxon>
    </lineage>
</organism>
<sequence length="105" mass="11204">MTLRPLPNPSGPEPSPYKTLPPSTNPSRHASMNGAPHAAVDSSIRSTTGMETPSSACTRRSDEISMDGNSSKSWPEQLRRGATAAAWWPTAAAASEEREAAEWVL</sequence>
<protein>
    <submittedName>
        <fullName evidence="2">Uncharacterized protein</fullName>
    </submittedName>
</protein>
<gene>
    <name evidence="2" type="ORF">F511_33495</name>
</gene>
<reference evidence="2 3" key="1">
    <citation type="journal article" date="2015" name="Proc. Natl. Acad. Sci. U.S.A.">
        <title>The resurrection genome of Boea hygrometrica: A blueprint for survival of dehydration.</title>
        <authorList>
            <person name="Xiao L."/>
            <person name="Yang G."/>
            <person name="Zhang L."/>
            <person name="Yang X."/>
            <person name="Zhao S."/>
            <person name="Ji Z."/>
            <person name="Zhou Q."/>
            <person name="Hu M."/>
            <person name="Wang Y."/>
            <person name="Chen M."/>
            <person name="Xu Y."/>
            <person name="Jin H."/>
            <person name="Xiao X."/>
            <person name="Hu G."/>
            <person name="Bao F."/>
            <person name="Hu Y."/>
            <person name="Wan P."/>
            <person name="Li L."/>
            <person name="Deng X."/>
            <person name="Kuang T."/>
            <person name="Xiang C."/>
            <person name="Zhu J.K."/>
            <person name="Oliver M.J."/>
            <person name="He Y."/>
        </authorList>
    </citation>
    <scope>NUCLEOTIDE SEQUENCE [LARGE SCALE GENOMIC DNA]</scope>
    <source>
        <strain evidence="3">cv. XS01</strain>
    </source>
</reference>